<dbReference type="Proteomes" id="UP000182811">
    <property type="component" value="Unassembled WGS sequence"/>
</dbReference>
<dbReference type="PROSITE" id="PS51755">
    <property type="entry name" value="OMPR_PHOB"/>
    <property type="match status" value="1"/>
</dbReference>
<dbReference type="SMART" id="SM00448">
    <property type="entry name" value="REC"/>
    <property type="match status" value="1"/>
</dbReference>
<dbReference type="SUPFAM" id="SSF52172">
    <property type="entry name" value="CheY-like"/>
    <property type="match status" value="1"/>
</dbReference>
<dbReference type="FunFam" id="3.40.50.2300:FF:000021">
    <property type="entry name" value="Two-component system response regulator KdpE"/>
    <property type="match status" value="1"/>
</dbReference>
<dbReference type="GO" id="GO:0000987">
    <property type="term" value="F:cis-regulatory region sequence-specific DNA binding"/>
    <property type="evidence" value="ECO:0007669"/>
    <property type="project" value="UniProtKB-ARBA"/>
</dbReference>
<dbReference type="Gene3D" id="3.40.50.2300">
    <property type="match status" value="1"/>
</dbReference>
<feature type="DNA-binding region" description="OmpR/PhoB-type" evidence="13">
    <location>
        <begin position="129"/>
        <end position="228"/>
    </location>
</feature>
<comment type="function">
    <text evidence="10">Member of the two-component regulatory system KdpD/KdpE involved in the regulation of the kdp operon. Upon phosphorylation by KdpD, functions as a transcription regulator by direct binding to promoter regions of target genes to positively regulate their expression.</text>
</comment>
<evidence type="ECO:0000256" key="3">
    <source>
        <dbReference type="ARBA" id="ARBA00022490"/>
    </source>
</evidence>
<evidence type="ECO:0000256" key="8">
    <source>
        <dbReference type="ARBA" id="ARBA00023163"/>
    </source>
</evidence>
<dbReference type="GO" id="GO:0005829">
    <property type="term" value="C:cytosol"/>
    <property type="evidence" value="ECO:0007669"/>
    <property type="project" value="TreeGrafter"/>
</dbReference>
<evidence type="ECO:0000313" key="17">
    <source>
        <dbReference type="Proteomes" id="UP000182811"/>
    </source>
</evidence>
<evidence type="ECO:0000256" key="9">
    <source>
        <dbReference type="ARBA" id="ARBA00024867"/>
    </source>
</evidence>
<evidence type="ECO:0000259" key="14">
    <source>
        <dbReference type="PROSITE" id="PS50110"/>
    </source>
</evidence>
<dbReference type="PANTHER" id="PTHR48111">
    <property type="entry name" value="REGULATOR OF RPOS"/>
    <property type="match status" value="1"/>
</dbReference>
<keyword evidence="5" id="KW-0902">Two-component regulatory system</keyword>
<evidence type="ECO:0000256" key="6">
    <source>
        <dbReference type="ARBA" id="ARBA00023015"/>
    </source>
</evidence>
<proteinExistence type="predicted"/>
<dbReference type="GO" id="GO:0042802">
    <property type="term" value="F:identical protein binding"/>
    <property type="evidence" value="ECO:0007669"/>
    <property type="project" value="UniProtKB-ARBA"/>
</dbReference>
<keyword evidence="4 12" id="KW-0597">Phosphoprotein</keyword>
<evidence type="ECO:0000256" key="4">
    <source>
        <dbReference type="ARBA" id="ARBA00022553"/>
    </source>
</evidence>
<evidence type="ECO:0000256" key="13">
    <source>
        <dbReference type="PROSITE-ProRule" id="PRU01091"/>
    </source>
</evidence>
<dbReference type="AlphaFoldDB" id="A0A1J5NZV1"/>
<dbReference type="Pfam" id="PF00072">
    <property type="entry name" value="Response_reg"/>
    <property type="match status" value="1"/>
</dbReference>
<evidence type="ECO:0000256" key="5">
    <source>
        <dbReference type="ARBA" id="ARBA00023012"/>
    </source>
</evidence>
<keyword evidence="8" id="KW-0804">Transcription</keyword>
<feature type="domain" description="OmpR/PhoB-type" evidence="15">
    <location>
        <begin position="129"/>
        <end position="228"/>
    </location>
</feature>
<evidence type="ECO:0000256" key="11">
    <source>
        <dbReference type="ARBA" id="ARBA00074083"/>
    </source>
</evidence>
<dbReference type="CDD" id="cd17620">
    <property type="entry name" value="REC_OmpR_KdpE-like"/>
    <property type="match status" value="1"/>
</dbReference>
<reference evidence="16 17" key="1">
    <citation type="submission" date="2016-08" db="EMBL/GenBank/DDBJ databases">
        <title>Genome-based comparison of Moorella thermoacetic strains.</title>
        <authorList>
            <person name="Poehlein A."/>
            <person name="Bengelsdorf F.R."/>
            <person name="Esser C."/>
            <person name="Duerre P."/>
            <person name="Daniel R."/>
        </authorList>
    </citation>
    <scope>NUCLEOTIDE SEQUENCE [LARGE SCALE GENOMIC DNA]</scope>
    <source>
        <strain evidence="16 17">DSM 21394</strain>
    </source>
</reference>
<keyword evidence="3" id="KW-0963">Cytoplasm</keyword>
<dbReference type="OrthoDB" id="152576at2"/>
<dbReference type="PANTHER" id="PTHR48111:SF50">
    <property type="entry name" value="KDP OPERON TRANSCRIPTIONAL REGULATORY PROTEIN KDPE"/>
    <property type="match status" value="1"/>
</dbReference>
<sequence length="230" mass="25603">MTAKGARVLIIDDENPIRRLLKVALEAHGYEVAGAASGQQGLQQAALLHPDLVILDLGLPDLDGLEVIKRLREWSRVPIIILSVREQEDDKIKALDAGADDYVTKPFGMGELLARMRVALRHAAKTGDEPVLTLGGLTVDLAHRLVKVDGQEVKLTPTEYEILKNLALNAGRVMTHRQLLRTIWGPGYQEETHYLRVYIGQLRRKIEPDPTRPRYIITEPGVGYRLVGGE</sequence>
<dbReference type="FunFam" id="1.10.10.10:FF:000210">
    <property type="entry name" value="Winged-helix transcriptional response regulator KdpE"/>
    <property type="match status" value="1"/>
</dbReference>
<comment type="caution">
    <text evidence="16">The sequence shown here is derived from an EMBL/GenBank/DDBJ whole genome shotgun (WGS) entry which is preliminary data.</text>
</comment>
<dbReference type="CDD" id="cd00383">
    <property type="entry name" value="trans_reg_C"/>
    <property type="match status" value="1"/>
</dbReference>
<dbReference type="InterPro" id="IPR001867">
    <property type="entry name" value="OmpR/PhoB-type_DNA-bd"/>
</dbReference>
<dbReference type="GO" id="GO:0032993">
    <property type="term" value="C:protein-DNA complex"/>
    <property type="evidence" value="ECO:0007669"/>
    <property type="project" value="TreeGrafter"/>
</dbReference>
<gene>
    <name evidence="16" type="primary">kdpE</name>
    <name evidence="16" type="ORF">MOTE_02990</name>
</gene>
<name>A0A1J5NZV1_NEOTH</name>
<organism evidence="16 17">
    <name type="scientific">Neomoorella thermoacetica</name>
    <name type="common">Clostridium thermoaceticum</name>
    <dbReference type="NCBI Taxonomy" id="1525"/>
    <lineage>
        <taxon>Bacteria</taxon>
        <taxon>Bacillati</taxon>
        <taxon>Bacillota</taxon>
        <taxon>Clostridia</taxon>
        <taxon>Neomoorellales</taxon>
        <taxon>Neomoorellaceae</taxon>
        <taxon>Neomoorella</taxon>
    </lineage>
</organism>
<comment type="function">
    <text evidence="9">May play the central regulatory role in sporulation. It may be an element of the effector pathway responsible for the activation of sporulation genes in response to nutritional stress. Spo0A may act in concert with spo0H (a sigma factor) to control the expression of some genes that are critical to the sporulation process.</text>
</comment>
<dbReference type="InterPro" id="IPR001789">
    <property type="entry name" value="Sig_transdc_resp-reg_receiver"/>
</dbReference>
<protein>
    <recommendedName>
        <fullName evidence="2">Stage 0 sporulation protein A homolog</fullName>
    </recommendedName>
    <alternativeName>
        <fullName evidence="11">Transcriptional regulatory protein KdpE</fullName>
    </alternativeName>
</protein>
<evidence type="ECO:0000259" key="15">
    <source>
        <dbReference type="PROSITE" id="PS51755"/>
    </source>
</evidence>
<evidence type="ECO:0000256" key="12">
    <source>
        <dbReference type="PROSITE-ProRule" id="PRU00169"/>
    </source>
</evidence>
<feature type="domain" description="Response regulatory" evidence="14">
    <location>
        <begin position="7"/>
        <end position="120"/>
    </location>
</feature>
<keyword evidence="6" id="KW-0805">Transcription regulation</keyword>
<dbReference type="Gene3D" id="6.10.250.690">
    <property type="match status" value="1"/>
</dbReference>
<dbReference type="InterPro" id="IPR011006">
    <property type="entry name" value="CheY-like_superfamily"/>
</dbReference>
<dbReference type="Pfam" id="PF00486">
    <property type="entry name" value="Trans_reg_C"/>
    <property type="match status" value="1"/>
</dbReference>
<dbReference type="EMBL" id="MDDC01000002">
    <property type="protein sequence ID" value="OIQ61223.1"/>
    <property type="molecule type" value="Genomic_DNA"/>
</dbReference>
<dbReference type="Gene3D" id="1.10.10.10">
    <property type="entry name" value="Winged helix-like DNA-binding domain superfamily/Winged helix DNA-binding domain"/>
    <property type="match status" value="1"/>
</dbReference>
<dbReference type="GO" id="GO:0045893">
    <property type="term" value="P:positive regulation of DNA-templated transcription"/>
    <property type="evidence" value="ECO:0007669"/>
    <property type="project" value="UniProtKB-ARBA"/>
</dbReference>
<evidence type="ECO:0000256" key="10">
    <source>
        <dbReference type="ARBA" id="ARBA00057085"/>
    </source>
</evidence>
<evidence type="ECO:0000256" key="1">
    <source>
        <dbReference type="ARBA" id="ARBA00004496"/>
    </source>
</evidence>
<evidence type="ECO:0000256" key="7">
    <source>
        <dbReference type="ARBA" id="ARBA00023125"/>
    </source>
</evidence>
<dbReference type="SMART" id="SM00862">
    <property type="entry name" value="Trans_reg_C"/>
    <property type="match status" value="1"/>
</dbReference>
<comment type="subcellular location">
    <subcellularLocation>
        <location evidence="1">Cytoplasm</location>
    </subcellularLocation>
</comment>
<dbReference type="InterPro" id="IPR039420">
    <property type="entry name" value="WalR-like"/>
</dbReference>
<evidence type="ECO:0000313" key="16">
    <source>
        <dbReference type="EMBL" id="OIQ61223.1"/>
    </source>
</evidence>
<dbReference type="InterPro" id="IPR036388">
    <property type="entry name" value="WH-like_DNA-bd_sf"/>
</dbReference>
<keyword evidence="7 13" id="KW-0238">DNA-binding</keyword>
<evidence type="ECO:0000256" key="2">
    <source>
        <dbReference type="ARBA" id="ARBA00018672"/>
    </source>
</evidence>
<accession>A0A1J5NZV1</accession>
<dbReference type="PROSITE" id="PS50110">
    <property type="entry name" value="RESPONSE_REGULATORY"/>
    <property type="match status" value="1"/>
</dbReference>
<dbReference type="GO" id="GO:0000156">
    <property type="term" value="F:phosphorelay response regulator activity"/>
    <property type="evidence" value="ECO:0007669"/>
    <property type="project" value="TreeGrafter"/>
</dbReference>
<feature type="modified residue" description="4-aspartylphosphate" evidence="12">
    <location>
        <position position="56"/>
    </location>
</feature>